<proteinExistence type="predicted"/>
<gene>
    <name evidence="1" type="ORF">D5086_026141</name>
</gene>
<reference evidence="1 2" key="1">
    <citation type="journal article" date="2024" name="Plant Biotechnol. J.">
        <title>Genome and CRISPR/Cas9 system of a widespread forest tree (Populus alba) in the world.</title>
        <authorList>
            <person name="Liu Y.J."/>
            <person name="Jiang P.F."/>
            <person name="Han X.M."/>
            <person name="Li X.Y."/>
            <person name="Wang H.M."/>
            <person name="Wang Y.J."/>
            <person name="Wang X.X."/>
            <person name="Zeng Q.Y."/>
        </authorList>
    </citation>
    <scope>NUCLEOTIDE SEQUENCE [LARGE SCALE GENOMIC DNA]</scope>
    <source>
        <strain evidence="2">cv. PAL-ZL1</strain>
    </source>
</reference>
<evidence type="ECO:0000313" key="1">
    <source>
        <dbReference type="EMBL" id="KAL3572237.1"/>
    </source>
</evidence>
<dbReference type="Proteomes" id="UP000309997">
    <property type="component" value="Unassembled WGS sequence"/>
</dbReference>
<dbReference type="EMBL" id="RCHU02000014">
    <property type="protein sequence ID" value="KAL3572237.1"/>
    <property type="molecule type" value="Genomic_DNA"/>
</dbReference>
<protein>
    <submittedName>
        <fullName evidence="1">Uncharacterized protein</fullName>
    </submittedName>
</protein>
<name>A0ACC4B1I9_POPAL</name>
<organism evidence="1 2">
    <name type="scientific">Populus alba</name>
    <name type="common">White poplar</name>
    <dbReference type="NCBI Taxonomy" id="43335"/>
    <lineage>
        <taxon>Eukaryota</taxon>
        <taxon>Viridiplantae</taxon>
        <taxon>Streptophyta</taxon>
        <taxon>Embryophyta</taxon>
        <taxon>Tracheophyta</taxon>
        <taxon>Spermatophyta</taxon>
        <taxon>Magnoliopsida</taxon>
        <taxon>eudicotyledons</taxon>
        <taxon>Gunneridae</taxon>
        <taxon>Pentapetalae</taxon>
        <taxon>rosids</taxon>
        <taxon>fabids</taxon>
        <taxon>Malpighiales</taxon>
        <taxon>Salicaceae</taxon>
        <taxon>Saliceae</taxon>
        <taxon>Populus</taxon>
    </lineage>
</organism>
<keyword evidence="2" id="KW-1185">Reference proteome</keyword>
<sequence length="88" mass="9486">MGTTHSHQRMTDVLGLMGRCHVSTPKPEDKKTGKTAVEKLNNGIHVFLSAARSIAPSPWLAAATANRSLEAEFRQVSVRVPSLGAHLL</sequence>
<accession>A0ACC4B1I9</accession>
<comment type="caution">
    <text evidence="1">The sequence shown here is derived from an EMBL/GenBank/DDBJ whole genome shotgun (WGS) entry which is preliminary data.</text>
</comment>
<evidence type="ECO:0000313" key="2">
    <source>
        <dbReference type="Proteomes" id="UP000309997"/>
    </source>
</evidence>